<evidence type="ECO:0000256" key="1">
    <source>
        <dbReference type="ARBA" id="ARBA00006484"/>
    </source>
</evidence>
<proteinExistence type="inferred from homology"/>
<name>A0AAW0GAT2_9APHY</name>
<organism evidence="3 4">
    <name type="scientific">Cerrena zonata</name>
    <dbReference type="NCBI Taxonomy" id="2478898"/>
    <lineage>
        <taxon>Eukaryota</taxon>
        <taxon>Fungi</taxon>
        <taxon>Dikarya</taxon>
        <taxon>Basidiomycota</taxon>
        <taxon>Agaricomycotina</taxon>
        <taxon>Agaricomycetes</taxon>
        <taxon>Polyporales</taxon>
        <taxon>Cerrenaceae</taxon>
        <taxon>Cerrena</taxon>
    </lineage>
</organism>
<dbReference type="InterPro" id="IPR036291">
    <property type="entry name" value="NAD(P)-bd_dom_sf"/>
</dbReference>
<dbReference type="Proteomes" id="UP001385951">
    <property type="component" value="Unassembled WGS sequence"/>
</dbReference>
<comment type="similarity">
    <text evidence="1">Belongs to the short-chain dehydrogenases/reductases (SDR) family.</text>
</comment>
<dbReference type="Gene3D" id="3.40.50.720">
    <property type="entry name" value="NAD(P)-binding Rossmann-like Domain"/>
    <property type="match status" value="1"/>
</dbReference>
<sequence>MECKPLGIHVTTVAPGFIKSNISDNARAHFHVPEDTLYSSYTPQILKRLNMAKDSANAMPTAVFAEKVVKETIKANPPRYMTLAASSLLFRIFSWFPRVWVLTLLWRRFSKL</sequence>
<evidence type="ECO:0000256" key="2">
    <source>
        <dbReference type="ARBA" id="ARBA00023002"/>
    </source>
</evidence>
<dbReference type="PANTHER" id="PTHR44169:SF6">
    <property type="entry name" value="NADPH-DEPENDENT 1-ACYLDIHYDROXYACETONE PHOSPHATE REDUCTASE"/>
    <property type="match status" value="1"/>
</dbReference>
<accession>A0AAW0GAT2</accession>
<evidence type="ECO:0000313" key="3">
    <source>
        <dbReference type="EMBL" id="KAK7686716.1"/>
    </source>
</evidence>
<keyword evidence="2" id="KW-0560">Oxidoreductase</keyword>
<evidence type="ECO:0000313" key="4">
    <source>
        <dbReference type="Proteomes" id="UP001385951"/>
    </source>
</evidence>
<comment type="caution">
    <text evidence="3">The sequence shown here is derived from an EMBL/GenBank/DDBJ whole genome shotgun (WGS) entry which is preliminary data.</text>
</comment>
<keyword evidence="4" id="KW-1185">Reference proteome</keyword>
<dbReference type="EMBL" id="JASBNA010000016">
    <property type="protein sequence ID" value="KAK7686716.1"/>
    <property type="molecule type" value="Genomic_DNA"/>
</dbReference>
<dbReference type="SUPFAM" id="SSF51735">
    <property type="entry name" value="NAD(P)-binding Rossmann-fold domains"/>
    <property type="match status" value="1"/>
</dbReference>
<dbReference type="GO" id="GO:0016491">
    <property type="term" value="F:oxidoreductase activity"/>
    <property type="evidence" value="ECO:0007669"/>
    <property type="project" value="UniProtKB-KW"/>
</dbReference>
<protein>
    <submittedName>
        <fullName evidence="3">Uncharacterized protein</fullName>
    </submittedName>
</protein>
<dbReference type="AlphaFoldDB" id="A0AAW0GAT2"/>
<dbReference type="PANTHER" id="PTHR44169">
    <property type="entry name" value="NADPH-DEPENDENT 1-ACYLDIHYDROXYACETONE PHOSPHATE REDUCTASE"/>
    <property type="match status" value="1"/>
</dbReference>
<reference evidence="3 4" key="1">
    <citation type="submission" date="2022-09" db="EMBL/GenBank/DDBJ databases">
        <authorList>
            <person name="Palmer J.M."/>
        </authorList>
    </citation>
    <scope>NUCLEOTIDE SEQUENCE [LARGE SCALE GENOMIC DNA]</scope>
    <source>
        <strain evidence="3 4">DSM 7382</strain>
    </source>
</reference>
<gene>
    <name evidence="3" type="ORF">QCA50_010316</name>
</gene>